<feature type="compositionally biased region" description="Polar residues" evidence="1">
    <location>
        <begin position="79"/>
        <end position="90"/>
    </location>
</feature>
<dbReference type="STRING" id="49390.A0A068UVH7"/>
<dbReference type="Gramene" id="CDP12297">
    <property type="protein sequence ID" value="CDP12297"/>
    <property type="gene ID" value="GSCOC_T00035759001"/>
</dbReference>
<dbReference type="EMBL" id="HG739147">
    <property type="protein sequence ID" value="CDP12297.1"/>
    <property type="molecule type" value="Genomic_DNA"/>
</dbReference>
<evidence type="ECO:0000256" key="2">
    <source>
        <dbReference type="SAM" id="SignalP"/>
    </source>
</evidence>
<dbReference type="OrthoDB" id="747636at2759"/>
<keyword evidence="4" id="KW-1185">Reference proteome</keyword>
<evidence type="ECO:0000256" key="1">
    <source>
        <dbReference type="SAM" id="MobiDB-lite"/>
    </source>
</evidence>
<dbReference type="PhylomeDB" id="A0A068UVH7"/>
<name>A0A068UVH7_COFCA</name>
<dbReference type="PANTHER" id="PTHR33474:SF2">
    <property type="entry name" value="TRANSMEMBRANE PROTEIN"/>
    <property type="match status" value="1"/>
</dbReference>
<dbReference type="AlphaFoldDB" id="A0A068UVH7"/>
<accession>A0A068UVH7</accession>
<evidence type="ECO:0000313" key="3">
    <source>
        <dbReference type="EMBL" id="CDP12297.1"/>
    </source>
</evidence>
<feature type="signal peptide" evidence="2">
    <location>
        <begin position="1"/>
        <end position="21"/>
    </location>
</feature>
<dbReference type="InParanoid" id="A0A068UVH7"/>
<gene>
    <name evidence="3" type="ORF">GSCOC_T00035759001</name>
</gene>
<keyword evidence="2" id="KW-0732">Signal</keyword>
<feature type="region of interest" description="Disordered" evidence="1">
    <location>
        <begin position="71"/>
        <end position="90"/>
    </location>
</feature>
<dbReference type="FunCoup" id="A0A068UVH7">
    <property type="interactions" value="38"/>
</dbReference>
<protein>
    <submittedName>
        <fullName evidence="3">Uncharacterized protein</fullName>
    </submittedName>
</protein>
<feature type="chain" id="PRO_5001655253" evidence="2">
    <location>
        <begin position="22"/>
        <end position="90"/>
    </location>
</feature>
<sequence>MAGSFLLRLLVLLLCVSQLICFMNAVPVTRITSLQHKFQGFDQVSEYNNMEIVEKNSLNLETIGRSRMDLELNDYPGSGANNRHTPRPQN</sequence>
<proteinExistence type="predicted"/>
<dbReference type="OMA" id="MCLKAVP"/>
<dbReference type="Proteomes" id="UP000295252">
    <property type="component" value="Chromosome VI"/>
</dbReference>
<dbReference type="PANTHER" id="PTHR33474">
    <property type="entry name" value="TRANSMEMBRANE PROTEIN"/>
    <property type="match status" value="1"/>
</dbReference>
<reference evidence="4" key="1">
    <citation type="journal article" date="2014" name="Science">
        <title>The coffee genome provides insight into the convergent evolution of caffeine biosynthesis.</title>
        <authorList>
            <person name="Denoeud F."/>
            <person name="Carretero-Paulet L."/>
            <person name="Dereeper A."/>
            <person name="Droc G."/>
            <person name="Guyot R."/>
            <person name="Pietrella M."/>
            <person name="Zheng C."/>
            <person name="Alberti A."/>
            <person name="Anthony F."/>
            <person name="Aprea G."/>
            <person name="Aury J.M."/>
            <person name="Bento P."/>
            <person name="Bernard M."/>
            <person name="Bocs S."/>
            <person name="Campa C."/>
            <person name="Cenci A."/>
            <person name="Combes M.C."/>
            <person name="Crouzillat D."/>
            <person name="Da Silva C."/>
            <person name="Daddiego L."/>
            <person name="De Bellis F."/>
            <person name="Dussert S."/>
            <person name="Garsmeur O."/>
            <person name="Gayraud T."/>
            <person name="Guignon V."/>
            <person name="Jahn K."/>
            <person name="Jamilloux V."/>
            <person name="Joet T."/>
            <person name="Labadie K."/>
            <person name="Lan T."/>
            <person name="Leclercq J."/>
            <person name="Lepelley M."/>
            <person name="Leroy T."/>
            <person name="Li L.T."/>
            <person name="Librado P."/>
            <person name="Lopez L."/>
            <person name="Munoz A."/>
            <person name="Noel B."/>
            <person name="Pallavicini A."/>
            <person name="Perrotta G."/>
            <person name="Poncet V."/>
            <person name="Pot D."/>
            <person name="Priyono X."/>
            <person name="Rigoreau M."/>
            <person name="Rouard M."/>
            <person name="Rozas J."/>
            <person name="Tranchant-Dubreuil C."/>
            <person name="VanBuren R."/>
            <person name="Zhang Q."/>
            <person name="Andrade A.C."/>
            <person name="Argout X."/>
            <person name="Bertrand B."/>
            <person name="de Kochko A."/>
            <person name="Graziosi G."/>
            <person name="Henry R.J."/>
            <person name="Jayarama X."/>
            <person name="Ming R."/>
            <person name="Nagai C."/>
            <person name="Rounsley S."/>
            <person name="Sankoff D."/>
            <person name="Giuliano G."/>
            <person name="Albert V.A."/>
            <person name="Wincker P."/>
            <person name="Lashermes P."/>
        </authorList>
    </citation>
    <scope>NUCLEOTIDE SEQUENCE [LARGE SCALE GENOMIC DNA]</scope>
    <source>
        <strain evidence="4">cv. DH200-94</strain>
    </source>
</reference>
<organism evidence="3 4">
    <name type="scientific">Coffea canephora</name>
    <name type="common">Robusta coffee</name>
    <dbReference type="NCBI Taxonomy" id="49390"/>
    <lineage>
        <taxon>Eukaryota</taxon>
        <taxon>Viridiplantae</taxon>
        <taxon>Streptophyta</taxon>
        <taxon>Embryophyta</taxon>
        <taxon>Tracheophyta</taxon>
        <taxon>Spermatophyta</taxon>
        <taxon>Magnoliopsida</taxon>
        <taxon>eudicotyledons</taxon>
        <taxon>Gunneridae</taxon>
        <taxon>Pentapetalae</taxon>
        <taxon>asterids</taxon>
        <taxon>lamiids</taxon>
        <taxon>Gentianales</taxon>
        <taxon>Rubiaceae</taxon>
        <taxon>Ixoroideae</taxon>
        <taxon>Gardenieae complex</taxon>
        <taxon>Bertiereae - Coffeeae clade</taxon>
        <taxon>Coffeeae</taxon>
        <taxon>Coffea</taxon>
    </lineage>
</organism>
<evidence type="ECO:0000313" key="4">
    <source>
        <dbReference type="Proteomes" id="UP000295252"/>
    </source>
</evidence>